<reference evidence="2" key="1">
    <citation type="submission" date="2020-07" db="EMBL/GenBank/DDBJ databases">
        <title>Persistence and transmission of plasmid-borne blaNDM genes carried by diverse species of Enterobacterium in a Chinese goose farm.</title>
        <authorList>
            <person name="Fang L.-X."/>
            <person name="Cen D.-J."/>
        </authorList>
    </citation>
    <scope>NUCLEOTIDE SEQUENCE</scope>
    <source>
        <strain evidence="2">M2</strain>
        <plasmid evidence="2">pM2-1</plasmid>
    </source>
</reference>
<keyword evidence="1" id="KW-1133">Transmembrane helix</keyword>
<feature type="transmembrane region" description="Helical" evidence="1">
    <location>
        <begin position="28"/>
        <end position="46"/>
    </location>
</feature>
<dbReference type="AlphaFoldDB" id="A0A899NF64"/>
<dbReference type="RefSeq" id="WP_162762211.1">
    <property type="nucleotide sequence ID" value="NZ_CP095444.1"/>
</dbReference>
<name>A0A899NF64_PROST</name>
<accession>A0A899NF64</accession>
<dbReference type="EMBL" id="MT813046">
    <property type="protein sequence ID" value="QSM62541.1"/>
    <property type="molecule type" value="Genomic_DNA"/>
</dbReference>
<keyword evidence="2" id="KW-0614">Plasmid</keyword>
<keyword evidence="1" id="KW-0812">Transmembrane</keyword>
<keyword evidence="1" id="KW-0472">Membrane</keyword>
<proteinExistence type="predicted"/>
<evidence type="ECO:0000313" key="2">
    <source>
        <dbReference type="EMBL" id="QSM62541.1"/>
    </source>
</evidence>
<protein>
    <submittedName>
        <fullName evidence="2">Uncharacterized protein</fullName>
    </submittedName>
</protein>
<geneLocation type="plasmid" evidence="2">
    <name>pM2-1</name>
</geneLocation>
<gene>
    <name evidence="2" type="ORF">EKPLLCFL_00306</name>
</gene>
<organism evidence="2">
    <name type="scientific">Providencia stuartii</name>
    <dbReference type="NCBI Taxonomy" id="588"/>
    <lineage>
        <taxon>Bacteria</taxon>
        <taxon>Pseudomonadati</taxon>
        <taxon>Pseudomonadota</taxon>
        <taxon>Gammaproteobacteria</taxon>
        <taxon>Enterobacterales</taxon>
        <taxon>Morganellaceae</taxon>
        <taxon>Providencia</taxon>
    </lineage>
</organism>
<evidence type="ECO:0000256" key="1">
    <source>
        <dbReference type="SAM" id="Phobius"/>
    </source>
</evidence>
<sequence>MTFWLLSIITLLVQLSWIAISPDSYHSWAYIPWIAADLGIVAWYFFRPHSADV</sequence>